<comment type="catalytic activity">
    <reaction evidence="6 7">
        <text>a D-alpha-amino acid + A + H2O = a 2-oxocarboxylate + AH2 + NH4(+)</text>
        <dbReference type="Rhea" id="RHEA:18125"/>
        <dbReference type="ChEBI" id="CHEBI:13193"/>
        <dbReference type="ChEBI" id="CHEBI:15377"/>
        <dbReference type="ChEBI" id="CHEBI:17499"/>
        <dbReference type="ChEBI" id="CHEBI:28938"/>
        <dbReference type="ChEBI" id="CHEBI:35179"/>
        <dbReference type="ChEBI" id="CHEBI:59871"/>
    </reaction>
</comment>
<evidence type="ECO:0000256" key="3">
    <source>
        <dbReference type="ARBA" id="ARBA00022630"/>
    </source>
</evidence>
<dbReference type="InterPro" id="IPR023080">
    <property type="entry name" value="DadA"/>
</dbReference>
<dbReference type="SUPFAM" id="SSF51905">
    <property type="entry name" value="FAD/NAD(P)-binding domain"/>
    <property type="match status" value="1"/>
</dbReference>
<dbReference type="Gene3D" id="3.50.50.60">
    <property type="entry name" value="FAD/NAD(P)-binding domain"/>
    <property type="match status" value="2"/>
</dbReference>
<dbReference type="Gene3D" id="3.30.9.10">
    <property type="entry name" value="D-Amino Acid Oxidase, subunit A, domain 2"/>
    <property type="match status" value="1"/>
</dbReference>
<evidence type="ECO:0000256" key="7">
    <source>
        <dbReference type="HAMAP-Rule" id="MF_01202"/>
    </source>
</evidence>
<dbReference type="GO" id="GO:0005886">
    <property type="term" value="C:plasma membrane"/>
    <property type="evidence" value="ECO:0007669"/>
    <property type="project" value="TreeGrafter"/>
</dbReference>
<dbReference type="EMBL" id="CP010536">
    <property type="protein sequence ID" value="AJG18360.1"/>
    <property type="molecule type" value="Genomic_DNA"/>
</dbReference>
<comment type="function">
    <text evidence="7">Oxidative deamination of D-amino acids.</text>
</comment>
<evidence type="ECO:0000256" key="4">
    <source>
        <dbReference type="ARBA" id="ARBA00022827"/>
    </source>
</evidence>
<proteinExistence type="inferred from homology"/>
<comment type="similarity">
    <text evidence="2 7">Belongs to the DadA oxidoreductase family.</text>
</comment>
<evidence type="ECO:0000256" key="5">
    <source>
        <dbReference type="ARBA" id="ARBA00023002"/>
    </source>
</evidence>
<reference evidence="9 10" key="1">
    <citation type="journal article" date="2015" name="Genome Announc.">
        <title>Complete Genome Sequence of Cupriavidus basilensis 4G11, Isolated from the Oak Ridge Field Research Center Site.</title>
        <authorList>
            <person name="Ray J."/>
            <person name="Waters R.J."/>
            <person name="Skerker J.M."/>
            <person name="Kuehl J.V."/>
            <person name="Price M.N."/>
            <person name="Huang J."/>
            <person name="Chakraborty R."/>
            <person name="Arkin A.P."/>
            <person name="Deutschbauer A."/>
        </authorList>
    </citation>
    <scope>NUCLEOTIDE SEQUENCE [LARGE SCALE GENOMIC DNA]</scope>
    <source>
        <strain evidence="9">4G11</strain>
    </source>
</reference>
<dbReference type="InterPro" id="IPR006076">
    <property type="entry name" value="FAD-dep_OxRdtase"/>
</dbReference>
<dbReference type="Pfam" id="PF01266">
    <property type="entry name" value="DAO"/>
    <property type="match status" value="1"/>
</dbReference>
<comment type="cofactor">
    <cofactor evidence="1 7">
        <name>FAD</name>
        <dbReference type="ChEBI" id="CHEBI:57692"/>
    </cofactor>
</comment>
<evidence type="ECO:0000259" key="8">
    <source>
        <dbReference type="Pfam" id="PF01266"/>
    </source>
</evidence>
<evidence type="ECO:0000256" key="1">
    <source>
        <dbReference type="ARBA" id="ARBA00001974"/>
    </source>
</evidence>
<keyword evidence="3 7" id="KW-0285">Flavoprotein</keyword>
<evidence type="ECO:0000313" key="10">
    <source>
        <dbReference type="Proteomes" id="UP000031843"/>
    </source>
</evidence>
<gene>
    <name evidence="7" type="primary">dadA</name>
    <name evidence="9" type="ORF">RR42_m0949</name>
</gene>
<dbReference type="PANTHER" id="PTHR13847:SF280">
    <property type="entry name" value="D-AMINO ACID DEHYDROGENASE"/>
    <property type="match status" value="1"/>
</dbReference>
<feature type="binding site" evidence="7">
    <location>
        <begin position="3"/>
        <end position="17"/>
    </location>
    <ligand>
        <name>FAD</name>
        <dbReference type="ChEBI" id="CHEBI:57692"/>
    </ligand>
</feature>
<keyword evidence="10" id="KW-1185">Reference proteome</keyword>
<sequence>MRVLVLGSGVIGVTSAWYLARAGHEVTVIDREAAPALGTSFANAGQISPGYASPWAAPGVPLKAIKWMFQEHAPLSIKPDGTLFQLQWMWQMLMNCSAERYAVNKERMVRLAEYSRDCIVALRADTGIAYEGRQQGTLQLFRTAEQLDGAAKDIAVLEQAGVPYQLLSREELAASEPALAAVSHKLTGGLRLPNDETGDCQLFTGQLAAMAEGLGVQFQYNRSIDGLLTKGDAITGAMVGGEPVMADLVVVALGSWSTPFVKNFLPGLSNLPVYPLKGFSLTVPMTNADRSPVSTVLDETFKVAITRFDDRIRVGGMAQIVGYDRTLDPAKRRTLEHVVTDLFPGAGDVSRASFWTGLRPMTPDGTPIVGPTQVKGLWLNTGHGTLGWTMACGSGKLLSDLVSGTSPAIRADDLSVARYLKPARTHAAPRHAAA</sequence>
<evidence type="ECO:0000313" key="9">
    <source>
        <dbReference type="EMBL" id="AJG18360.1"/>
    </source>
</evidence>
<dbReference type="GO" id="GO:0055130">
    <property type="term" value="P:D-alanine catabolic process"/>
    <property type="evidence" value="ECO:0007669"/>
    <property type="project" value="TreeGrafter"/>
</dbReference>
<evidence type="ECO:0000256" key="6">
    <source>
        <dbReference type="ARBA" id="ARBA00047884"/>
    </source>
</evidence>
<keyword evidence="5 7" id="KW-0560">Oxidoreductase</keyword>
<dbReference type="GO" id="GO:0005737">
    <property type="term" value="C:cytoplasm"/>
    <property type="evidence" value="ECO:0007669"/>
    <property type="project" value="TreeGrafter"/>
</dbReference>
<dbReference type="FunFam" id="3.50.50.60:FF:000020">
    <property type="entry name" value="D-amino acid dehydrogenase"/>
    <property type="match status" value="1"/>
</dbReference>
<dbReference type="NCBIfam" id="NF001933">
    <property type="entry name" value="PRK00711.1"/>
    <property type="match status" value="1"/>
</dbReference>
<dbReference type="InterPro" id="IPR036188">
    <property type="entry name" value="FAD/NAD-bd_sf"/>
</dbReference>
<name>A0A0C4Y5T2_9BURK</name>
<protein>
    <recommendedName>
        <fullName evidence="7">D-amino acid dehydrogenase</fullName>
        <ecNumber evidence="7">1.4.99.-</ecNumber>
    </recommendedName>
</protein>
<dbReference type="GO" id="GO:0008718">
    <property type="term" value="F:D-amino-acid dehydrogenase activity"/>
    <property type="evidence" value="ECO:0007669"/>
    <property type="project" value="UniProtKB-UniRule"/>
</dbReference>
<keyword evidence="4 7" id="KW-0274">FAD</keyword>
<feature type="domain" description="FAD dependent oxidoreductase" evidence="8">
    <location>
        <begin position="2"/>
        <end position="401"/>
    </location>
</feature>
<organism evidence="9 10">
    <name type="scientific">Cupriavidus basilensis</name>
    <dbReference type="NCBI Taxonomy" id="68895"/>
    <lineage>
        <taxon>Bacteria</taxon>
        <taxon>Pseudomonadati</taxon>
        <taxon>Pseudomonadota</taxon>
        <taxon>Betaproteobacteria</taxon>
        <taxon>Burkholderiales</taxon>
        <taxon>Burkholderiaceae</taxon>
        <taxon>Cupriavidus</taxon>
    </lineage>
</organism>
<accession>A0A0C4Y5T2</accession>
<evidence type="ECO:0000256" key="2">
    <source>
        <dbReference type="ARBA" id="ARBA00009410"/>
    </source>
</evidence>
<dbReference type="STRING" id="68895.RR42_m0949"/>
<dbReference type="KEGG" id="cbw:RR42_m0949"/>
<dbReference type="RefSeq" id="WP_043344512.1">
    <property type="nucleotide sequence ID" value="NZ_CP010536.1"/>
</dbReference>
<dbReference type="OrthoDB" id="18526at2"/>
<dbReference type="EC" id="1.4.99.-" evidence="7"/>
<dbReference type="AlphaFoldDB" id="A0A0C4Y5T2"/>
<dbReference type="Proteomes" id="UP000031843">
    <property type="component" value="Chromosome main"/>
</dbReference>
<dbReference type="SUPFAM" id="SSF54373">
    <property type="entry name" value="FAD-linked reductases, C-terminal domain"/>
    <property type="match status" value="1"/>
</dbReference>
<dbReference type="HAMAP" id="MF_01202">
    <property type="entry name" value="DadA"/>
    <property type="match status" value="1"/>
</dbReference>
<dbReference type="PANTHER" id="PTHR13847">
    <property type="entry name" value="SARCOSINE DEHYDROGENASE-RELATED"/>
    <property type="match status" value="1"/>
</dbReference>